<reference evidence="1" key="1">
    <citation type="submission" date="2023-11" db="EMBL/GenBank/DDBJ databases">
        <authorList>
            <person name="Poullet M."/>
        </authorList>
    </citation>
    <scope>NUCLEOTIDE SEQUENCE</scope>
    <source>
        <strain evidence="1">E1834</strain>
    </source>
</reference>
<proteinExistence type="predicted"/>
<comment type="caution">
    <text evidence="1">The sequence shown here is derived from an EMBL/GenBank/DDBJ whole genome shotgun (WGS) entry which is preliminary data.</text>
</comment>
<gene>
    <name evidence="1" type="ORF">MENTE1834_LOCUS31649</name>
</gene>
<organism evidence="1 2">
    <name type="scientific">Meloidogyne enterolobii</name>
    <name type="common">Root-knot nematode worm</name>
    <name type="synonym">Meloidogyne mayaguensis</name>
    <dbReference type="NCBI Taxonomy" id="390850"/>
    <lineage>
        <taxon>Eukaryota</taxon>
        <taxon>Metazoa</taxon>
        <taxon>Ecdysozoa</taxon>
        <taxon>Nematoda</taxon>
        <taxon>Chromadorea</taxon>
        <taxon>Rhabditida</taxon>
        <taxon>Tylenchina</taxon>
        <taxon>Tylenchomorpha</taxon>
        <taxon>Tylenchoidea</taxon>
        <taxon>Meloidogynidae</taxon>
        <taxon>Meloidogyninae</taxon>
        <taxon>Meloidogyne</taxon>
    </lineage>
</organism>
<protein>
    <submittedName>
        <fullName evidence="1">Uncharacterized protein</fullName>
    </submittedName>
</protein>
<accession>A0ACB0ZYM4</accession>
<dbReference type="Proteomes" id="UP001497535">
    <property type="component" value="Unassembled WGS sequence"/>
</dbReference>
<name>A0ACB0ZYM4_MELEN</name>
<keyword evidence="2" id="KW-1185">Reference proteome</keyword>
<evidence type="ECO:0000313" key="1">
    <source>
        <dbReference type="EMBL" id="CAK5084261.1"/>
    </source>
</evidence>
<evidence type="ECO:0000313" key="2">
    <source>
        <dbReference type="Proteomes" id="UP001497535"/>
    </source>
</evidence>
<sequence length="294" mass="33012">MGEFENLEGLCWENFFDQVDKQFNGEEEGESKWNGGGSNEIVAFSGVATLPHDKAVCYGVCTVSQVPKLVKCEDCSLVVKMVGFGHHRKFRHRESRLLLARQSVKDAEDSSNSDSNDDCQGFLLSPPHHHLSVPSTSEASSIFEGHQWRTTHPLDPSSKASSSSLKQTGPNKQQQQPSKTNEPPRLYGVEKWNDLRLVLKRTPEKAASQNAEANHQHNSIKNVVEQENVEDVSTKKLRKPPPSRAIGSKRKRKKKTNKRTKESEDDEEVVNVEDESPQSAGKVYQVSFFKSNLR</sequence>
<dbReference type="EMBL" id="CAVMJV010000053">
    <property type="protein sequence ID" value="CAK5084261.1"/>
    <property type="molecule type" value="Genomic_DNA"/>
</dbReference>